<comment type="subcellular location">
    <subcellularLocation>
        <location evidence="1">Membrane</location>
        <topology evidence="1">Multi-pass membrane protein</topology>
    </subcellularLocation>
</comment>
<gene>
    <name evidence="14" type="ORF">NQ318_005856</name>
</gene>
<keyword evidence="11 12" id="KW-0407">Ion channel</keyword>
<evidence type="ECO:0000256" key="10">
    <source>
        <dbReference type="ARBA" id="ARBA00023201"/>
    </source>
</evidence>
<dbReference type="InterPro" id="IPR001873">
    <property type="entry name" value="ENaC"/>
</dbReference>
<dbReference type="PRINTS" id="PR01078">
    <property type="entry name" value="AMINACHANNEL"/>
</dbReference>
<dbReference type="Pfam" id="PF00858">
    <property type="entry name" value="ASC"/>
    <property type="match status" value="1"/>
</dbReference>
<evidence type="ECO:0000256" key="5">
    <source>
        <dbReference type="ARBA" id="ARBA00022692"/>
    </source>
</evidence>
<evidence type="ECO:0000256" key="4">
    <source>
        <dbReference type="ARBA" id="ARBA00022461"/>
    </source>
</evidence>
<proteinExistence type="inferred from homology"/>
<evidence type="ECO:0000256" key="2">
    <source>
        <dbReference type="ARBA" id="ARBA00007193"/>
    </source>
</evidence>
<evidence type="ECO:0000313" key="14">
    <source>
        <dbReference type="EMBL" id="KAJ8954260.1"/>
    </source>
</evidence>
<keyword evidence="5 12" id="KW-0812">Transmembrane</keyword>
<dbReference type="EMBL" id="JAPWTK010000050">
    <property type="protein sequence ID" value="KAJ8954260.1"/>
    <property type="molecule type" value="Genomic_DNA"/>
</dbReference>
<organism evidence="14 15">
    <name type="scientific">Aromia moschata</name>
    <dbReference type="NCBI Taxonomy" id="1265417"/>
    <lineage>
        <taxon>Eukaryota</taxon>
        <taxon>Metazoa</taxon>
        <taxon>Ecdysozoa</taxon>
        <taxon>Arthropoda</taxon>
        <taxon>Hexapoda</taxon>
        <taxon>Insecta</taxon>
        <taxon>Pterygota</taxon>
        <taxon>Neoptera</taxon>
        <taxon>Endopterygota</taxon>
        <taxon>Coleoptera</taxon>
        <taxon>Polyphaga</taxon>
        <taxon>Cucujiformia</taxon>
        <taxon>Chrysomeloidea</taxon>
        <taxon>Cerambycidae</taxon>
        <taxon>Cerambycinae</taxon>
        <taxon>Callichromatini</taxon>
        <taxon>Aromia</taxon>
    </lineage>
</organism>
<dbReference type="AlphaFoldDB" id="A0AAV8YTR1"/>
<keyword evidence="9 13" id="KW-0472">Membrane</keyword>
<keyword evidence="3 12" id="KW-0813">Transport</keyword>
<keyword evidence="8 12" id="KW-0406">Ion transport</keyword>
<evidence type="ECO:0000256" key="3">
    <source>
        <dbReference type="ARBA" id="ARBA00022448"/>
    </source>
</evidence>
<evidence type="ECO:0000256" key="9">
    <source>
        <dbReference type="ARBA" id="ARBA00023136"/>
    </source>
</evidence>
<accession>A0AAV8YTR1</accession>
<name>A0AAV8YTR1_9CUCU</name>
<keyword evidence="4 12" id="KW-0894">Sodium channel</keyword>
<protein>
    <recommendedName>
        <fullName evidence="16">Sodium channel protein Nach</fullName>
    </recommendedName>
</protein>
<dbReference type="GO" id="GO:0005886">
    <property type="term" value="C:plasma membrane"/>
    <property type="evidence" value="ECO:0007669"/>
    <property type="project" value="TreeGrafter"/>
</dbReference>
<evidence type="ECO:0000256" key="13">
    <source>
        <dbReference type="SAM" id="Phobius"/>
    </source>
</evidence>
<evidence type="ECO:0008006" key="16">
    <source>
        <dbReference type="Google" id="ProtNLM"/>
    </source>
</evidence>
<sequence length="474" mass="54982">MEKNMKEKETSVIRYFFLNTSFHGFRYISEEGRHWTERIFWAVCCLLSWIATGLLIWSAWNDFQSNAISFVVDTTYLDWDTNFPSITICETDNQKNIAEFTDRTFGDPHDYNLDEMVKEQVFFRGMSFYTLQLCGPTAQVVSNECFLKNFSDFSEQVRSKCNHILKVCKWNNVEFDCCNYFRHVDTEMGTCFGINSMQSRDVKVPFYEMVSNRKTGPGTLYLEVHGFANLYILGQQEVPSTTTSLSDTLQILPHIRYHRYFAVKEIENQPEVQYVSINQRKCRFSHESDLDVYRHYSYSACCVQCRKDAQLKKCGCSHHLMPNTPFKMQCNITGLDCLNKNYNDLAVIKPSWANRPGLFCDCLPSCTEIELSIVKDEKKGIIADHAVVELSLERLPTERFKRNVVRGKLDLIVSMGGATALFLGASILSFVEIIYYFSVRPLSDTAMKNKRAKKRRFHPNVRMDTTNRIPPRVD</sequence>
<feature type="transmembrane region" description="Helical" evidence="13">
    <location>
        <begin position="40"/>
        <end position="60"/>
    </location>
</feature>
<evidence type="ECO:0000256" key="1">
    <source>
        <dbReference type="ARBA" id="ARBA00004141"/>
    </source>
</evidence>
<dbReference type="Proteomes" id="UP001162162">
    <property type="component" value="Unassembled WGS sequence"/>
</dbReference>
<dbReference type="Gene3D" id="1.10.287.770">
    <property type="entry name" value="YojJ-like"/>
    <property type="match status" value="1"/>
</dbReference>
<comment type="similarity">
    <text evidence="2 12">Belongs to the amiloride-sensitive sodium channel (TC 1.A.6) family.</text>
</comment>
<comment type="caution">
    <text evidence="14">The sequence shown here is derived from an EMBL/GenBank/DDBJ whole genome shotgun (WGS) entry which is preliminary data.</text>
</comment>
<evidence type="ECO:0000313" key="15">
    <source>
        <dbReference type="Proteomes" id="UP001162162"/>
    </source>
</evidence>
<dbReference type="Gene3D" id="1.10.287.820">
    <property type="entry name" value="Acid-sensing ion channel domain"/>
    <property type="match status" value="1"/>
</dbReference>
<dbReference type="PANTHER" id="PTHR11690">
    <property type="entry name" value="AMILORIDE-SENSITIVE SODIUM CHANNEL-RELATED"/>
    <property type="match status" value="1"/>
</dbReference>
<reference evidence="14" key="1">
    <citation type="journal article" date="2023" name="Insect Mol. Biol.">
        <title>Genome sequencing provides insights into the evolution of gene families encoding plant cell wall-degrading enzymes in longhorned beetles.</title>
        <authorList>
            <person name="Shin N.R."/>
            <person name="Okamura Y."/>
            <person name="Kirsch R."/>
            <person name="Pauchet Y."/>
        </authorList>
    </citation>
    <scope>NUCLEOTIDE SEQUENCE</scope>
    <source>
        <strain evidence="14">AMC_N1</strain>
    </source>
</reference>
<keyword evidence="15" id="KW-1185">Reference proteome</keyword>
<evidence type="ECO:0000256" key="8">
    <source>
        <dbReference type="ARBA" id="ARBA00023065"/>
    </source>
</evidence>
<evidence type="ECO:0000256" key="6">
    <source>
        <dbReference type="ARBA" id="ARBA00022989"/>
    </source>
</evidence>
<dbReference type="PANTHER" id="PTHR11690:SF175">
    <property type="entry name" value="PICKPOCKET 13-RELATED"/>
    <property type="match status" value="1"/>
</dbReference>
<evidence type="ECO:0000256" key="12">
    <source>
        <dbReference type="RuleBase" id="RU000679"/>
    </source>
</evidence>
<dbReference type="GO" id="GO:0015280">
    <property type="term" value="F:ligand-gated sodium channel activity"/>
    <property type="evidence" value="ECO:0007669"/>
    <property type="project" value="TreeGrafter"/>
</dbReference>
<evidence type="ECO:0000256" key="7">
    <source>
        <dbReference type="ARBA" id="ARBA00023053"/>
    </source>
</evidence>
<keyword evidence="7" id="KW-0915">Sodium</keyword>
<keyword evidence="6 13" id="KW-1133">Transmembrane helix</keyword>
<feature type="transmembrane region" description="Helical" evidence="13">
    <location>
        <begin position="409"/>
        <end position="437"/>
    </location>
</feature>
<keyword evidence="10 12" id="KW-0739">Sodium transport</keyword>
<evidence type="ECO:0000256" key="11">
    <source>
        <dbReference type="ARBA" id="ARBA00023303"/>
    </source>
</evidence>